<gene>
    <name evidence="1" type="ORF">HNP86_001989</name>
</gene>
<reference evidence="1 2" key="1">
    <citation type="submission" date="2020-07" db="EMBL/GenBank/DDBJ databases">
        <title>Genomic Encyclopedia of Type Strains, Phase IV (KMG-V): Genome sequencing to study the core and pangenomes of soil and plant-associated prokaryotes.</title>
        <authorList>
            <person name="Whitman W."/>
        </authorList>
    </citation>
    <scope>NUCLEOTIDE SEQUENCE [LARGE SCALE GENOMIC DNA]</scope>
    <source>
        <strain evidence="1 2">A1</strain>
    </source>
</reference>
<organism evidence="1 2">
    <name type="scientific">Methanococcus maripaludis</name>
    <name type="common">Methanococcus deltae</name>
    <dbReference type="NCBI Taxonomy" id="39152"/>
    <lineage>
        <taxon>Archaea</taxon>
        <taxon>Methanobacteriati</taxon>
        <taxon>Methanobacteriota</taxon>
        <taxon>Methanomada group</taxon>
        <taxon>Methanococci</taxon>
        <taxon>Methanococcales</taxon>
        <taxon>Methanococcaceae</taxon>
        <taxon>Methanococcus</taxon>
    </lineage>
</organism>
<evidence type="ECO:0000313" key="1">
    <source>
        <dbReference type="EMBL" id="MBA2851830.1"/>
    </source>
</evidence>
<dbReference type="EMBL" id="JACDUH010000003">
    <property type="protein sequence ID" value="MBA2851830.1"/>
    <property type="molecule type" value="Genomic_DNA"/>
</dbReference>
<comment type="caution">
    <text evidence="1">The sequence shown here is derived from an EMBL/GenBank/DDBJ whole genome shotgun (WGS) entry which is preliminary data.</text>
</comment>
<protein>
    <submittedName>
        <fullName evidence="1">Uncharacterized protein</fullName>
    </submittedName>
</protein>
<accession>A0A7J9NVX2</accession>
<proteinExistence type="predicted"/>
<dbReference type="Proteomes" id="UP000564425">
    <property type="component" value="Unassembled WGS sequence"/>
</dbReference>
<name>A0A7J9NVX2_METMI</name>
<dbReference type="AlphaFoldDB" id="A0A7J9NVX2"/>
<sequence length="66" mass="7761">MSLIVLPNDVTLKLRTLQNPEVKKMHTMCRHLHSDMYKVTNEVSRLVLEHAFEETRTALIDIVRNM</sequence>
<evidence type="ECO:0000313" key="2">
    <source>
        <dbReference type="Proteomes" id="UP000564425"/>
    </source>
</evidence>
<dbReference type="RefSeq" id="WP_181501649.1">
    <property type="nucleotide sequence ID" value="NZ_JACDUH010000003.1"/>
</dbReference>